<accession>A0A2P2C0H7</accession>
<dbReference type="PANTHER" id="PTHR43845:SF1">
    <property type="entry name" value="BLR5969 PROTEIN"/>
    <property type="match status" value="1"/>
</dbReference>
<evidence type="ECO:0000259" key="1">
    <source>
        <dbReference type="Pfam" id="PF14535"/>
    </source>
</evidence>
<dbReference type="PANTHER" id="PTHR43845">
    <property type="entry name" value="BLR5969 PROTEIN"/>
    <property type="match status" value="1"/>
</dbReference>
<protein>
    <submittedName>
        <fullName evidence="2">Putative coenzyme F390 synthetase II</fullName>
    </submittedName>
</protein>
<dbReference type="AlphaFoldDB" id="A0A2P2C0H7"/>
<proteinExistence type="predicted"/>
<dbReference type="InterPro" id="IPR042099">
    <property type="entry name" value="ANL_N_sf"/>
</dbReference>
<dbReference type="EMBL" id="CZKA01000020">
    <property type="protein sequence ID" value="CUR55528.1"/>
    <property type="molecule type" value="Genomic_DNA"/>
</dbReference>
<reference evidence="2" key="1">
    <citation type="submission" date="2015-08" db="EMBL/GenBank/DDBJ databases">
        <authorList>
            <person name="Babu N.S."/>
            <person name="Beckwith C.J."/>
            <person name="Beseler K.G."/>
            <person name="Brison A."/>
            <person name="Carone J.V."/>
            <person name="Caskin T.P."/>
            <person name="Diamond M."/>
            <person name="Durham M.E."/>
            <person name="Foxe J.M."/>
            <person name="Go M."/>
            <person name="Henderson B.A."/>
            <person name="Jones I.B."/>
            <person name="McGettigan J.A."/>
            <person name="Micheletti S.J."/>
            <person name="Nasrallah M.E."/>
            <person name="Ortiz D."/>
            <person name="Piller C.R."/>
            <person name="Privatt S.R."/>
            <person name="Schneider S.L."/>
            <person name="Sharp S."/>
            <person name="Smith T.C."/>
            <person name="Stanton J.D."/>
            <person name="Ullery H.E."/>
            <person name="Wilson R.J."/>
            <person name="Serrano M.G."/>
            <person name="Buck G."/>
            <person name="Lee V."/>
            <person name="Wang Y."/>
            <person name="Carvalho R."/>
            <person name="Voegtly L."/>
            <person name="Shi R."/>
            <person name="Duckworth R."/>
            <person name="Johnson A."/>
            <person name="Loviza R."/>
            <person name="Walstead R."/>
            <person name="Shah Z."/>
            <person name="Kiflezghi M."/>
            <person name="Wade K."/>
            <person name="Ball S.L."/>
            <person name="Bradley K.W."/>
            <person name="Asai D.J."/>
            <person name="Bowman C.A."/>
            <person name="Russell D.A."/>
            <person name="Pope W.H."/>
            <person name="Jacobs-Sera D."/>
            <person name="Hendrix R.W."/>
            <person name="Hatfull G.F."/>
        </authorList>
    </citation>
    <scope>NUCLEOTIDE SEQUENCE</scope>
</reference>
<dbReference type="InterPro" id="IPR045851">
    <property type="entry name" value="AMP-bd_C_sf"/>
</dbReference>
<dbReference type="SUPFAM" id="SSF56801">
    <property type="entry name" value="Acetyl-CoA synthetase-like"/>
    <property type="match status" value="1"/>
</dbReference>
<organism evidence="2">
    <name type="scientific">metagenome</name>
    <dbReference type="NCBI Taxonomy" id="256318"/>
    <lineage>
        <taxon>unclassified sequences</taxon>
        <taxon>metagenomes</taxon>
    </lineage>
</organism>
<dbReference type="Gene3D" id="3.30.300.30">
    <property type="match status" value="1"/>
</dbReference>
<sequence>MKSHNDIPYYWNSVDWPQFVEDYPPPPHWDAVMARTSDDGLRELQNARFQARMKDAWKVPFYNERWTAAGLEPGDVRGLEDLAKIPSFTSEDLKETTEKHPPFGNHQNFALEAMTAPLKIQSSGGTSGLPRPTLFDPIAWEVQAIQFARAFFAQGSQVGDVLQITLTNSLANTAWCSSTAAMNWCGLVPLTTGSGAVTSSSRQLELAREWGTAGWVAFGEYLKILAESAESAGIDLRKDLSTRFIHTYLGVDTDGHLRRLLEDAWGAPVYDNYGTHEVGLLAYECQAQDWLHVNDDTAVIEIVDRETERPLPDGSAGNIMVTSLHRSVPPIIRYNVKDLMRRRSREQCGCGGRTTKLSGFQGRSDEMVKLRATSVYPRAAQDVAQGDDRSTGEFLCVVENIGTGLSARERMTVRLEAKHDVDEKALGDDMADRLKVLFGVAVDVEIVPAGSLAPMTGLGGEGKVKRLLDLR</sequence>
<name>A0A2P2C0H7_9ZZZZ</name>
<feature type="domain" description="AMP-dependent ligase C-terminal" evidence="1">
    <location>
        <begin position="374"/>
        <end position="471"/>
    </location>
</feature>
<dbReference type="Gene3D" id="3.40.50.12780">
    <property type="entry name" value="N-terminal domain of ligase-like"/>
    <property type="match status" value="1"/>
</dbReference>
<gene>
    <name evidence="2" type="ORF">NOCA2270163</name>
</gene>
<evidence type="ECO:0000313" key="2">
    <source>
        <dbReference type="EMBL" id="CUR55528.1"/>
    </source>
</evidence>
<dbReference type="InterPro" id="IPR028154">
    <property type="entry name" value="AMP-dep_Lig_C"/>
</dbReference>
<dbReference type="Pfam" id="PF14535">
    <property type="entry name" value="AMP-binding_C_2"/>
    <property type="match status" value="1"/>
</dbReference>